<dbReference type="SUPFAM" id="SSF48008">
    <property type="entry name" value="GntR ligand-binding domain-like"/>
    <property type="match status" value="1"/>
</dbReference>
<keyword evidence="2" id="KW-0238">DNA-binding</keyword>
<dbReference type="Pfam" id="PF07729">
    <property type="entry name" value="FCD"/>
    <property type="match status" value="1"/>
</dbReference>
<dbReference type="InterPro" id="IPR036390">
    <property type="entry name" value="WH_DNA-bd_sf"/>
</dbReference>
<dbReference type="PROSITE" id="PS50949">
    <property type="entry name" value="HTH_GNTR"/>
    <property type="match status" value="1"/>
</dbReference>
<dbReference type="EMBL" id="DXCH01000024">
    <property type="protein sequence ID" value="HIZ06454.1"/>
    <property type="molecule type" value="Genomic_DNA"/>
</dbReference>
<proteinExistence type="predicted"/>
<feature type="domain" description="HTH gntR-type" evidence="4">
    <location>
        <begin position="17"/>
        <end position="84"/>
    </location>
</feature>
<dbReference type="SMART" id="SM00345">
    <property type="entry name" value="HTH_GNTR"/>
    <property type="match status" value="1"/>
</dbReference>
<dbReference type="InterPro" id="IPR011711">
    <property type="entry name" value="GntR_C"/>
</dbReference>
<name>A0A9D2D0Q9_9FIRM</name>
<dbReference type="PRINTS" id="PR00035">
    <property type="entry name" value="HTHGNTR"/>
</dbReference>
<accession>A0A9D2D0Q9</accession>
<dbReference type="SUPFAM" id="SSF46785">
    <property type="entry name" value="Winged helix' DNA-binding domain"/>
    <property type="match status" value="1"/>
</dbReference>
<dbReference type="PANTHER" id="PTHR43537:SF24">
    <property type="entry name" value="GLUCONATE OPERON TRANSCRIPTIONAL REPRESSOR"/>
    <property type="match status" value="1"/>
</dbReference>
<dbReference type="Pfam" id="PF00392">
    <property type="entry name" value="GntR"/>
    <property type="match status" value="1"/>
</dbReference>
<keyword evidence="3" id="KW-0804">Transcription</keyword>
<dbReference type="Proteomes" id="UP000824024">
    <property type="component" value="Unassembled WGS sequence"/>
</dbReference>
<protein>
    <submittedName>
        <fullName evidence="5">GntR family transcriptional regulator</fullName>
    </submittedName>
</protein>
<reference evidence="5" key="1">
    <citation type="journal article" date="2021" name="PeerJ">
        <title>Extensive microbial diversity within the chicken gut microbiome revealed by metagenomics and culture.</title>
        <authorList>
            <person name="Gilroy R."/>
            <person name="Ravi A."/>
            <person name="Getino M."/>
            <person name="Pursley I."/>
            <person name="Horton D.L."/>
            <person name="Alikhan N.F."/>
            <person name="Baker D."/>
            <person name="Gharbi K."/>
            <person name="Hall N."/>
            <person name="Watson M."/>
            <person name="Adriaenssens E.M."/>
            <person name="Foster-Nyarko E."/>
            <person name="Jarju S."/>
            <person name="Secka A."/>
            <person name="Antonio M."/>
            <person name="Oren A."/>
            <person name="Chaudhuri R.R."/>
            <person name="La Ragione R."/>
            <person name="Hildebrand F."/>
            <person name="Pallen M.J."/>
        </authorList>
    </citation>
    <scope>NUCLEOTIDE SEQUENCE</scope>
    <source>
        <strain evidence="5">CHK192-9172</strain>
    </source>
</reference>
<dbReference type="InterPro" id="IPR008920">
    <property type="entry name" value="TF_FadR/GntR_C"/>
</dbReference>
<organism evidence="5 6">
    <name type="scientific">Candidatus Eubacterium avistercoris</name>
    <dbReference type="NCBI Taxonomy" id="2838567"/>
    <lineage>
        <taxon>Bacteria</taxon>
        <taxon>Bacillati</taxon>
        <taxon>Bacillota</taxon>
        <taxon>Clostridia</taxon>
        <taxon>Eubacteriales</taxon>
        <taxon>Eubacteriaceae</taxon>
        <taxon>Eubacterium</taxon>
    </lineage>
</organism>
<dbReference type="Gene3D" id="1.10.10.10">
    <property type="entry name" value="Winged helix-like DNA-binding domain superfamily/Winged helix DNA-binding domain"/>
    <property type="match status" value="1"/>
</dbReference>
<reference evidence="5" key="2">
    <citation type="submission" date="2021-04" db="EMBL/GenBank/DDBJ databases">
        <authorList>
            <person name="Gilroy R."/>
        </authorList>
    </citation>
    <scope>NUCLEOTIDE SEQUENCE</scope>
    <source>
        <strain evidence="5">CHK192-9172</strain>
    </source>
</reference>
<keyword evidence="1" id="KW-0805">Transcription regulation</keyword>
<gene>
    <name evidence="5" type="ORF">IAA08_00790</name>
</gene>
<evidence type="ECO:0000256" key="3">
    <source>
        <dbReference type="ARBA" id="ARBA00023163"/>
    </source>
</evidence>
<evidence type="ECO:0000313" key="5">
    <source>
        <dbReference type="EMBL" id="HIZ06454.1"/>
    </source>
</evidence>
<dbReference type="InterPro" id="IPR000524">
    <property type="entry name" value="Tscrpt_reg_HTH_GntR"/>
</dbReference>
<evidence type="ECO:0000313" key="6">
    <source>
        <dbReference type="Proteomes" id="UP000824024"/>
    </source>
</evidence>
<dbReference type="Gene3D" id="1.20.120.530">
    <property type="entry name" value="GntR ligand-binding domain-like"/>
    <property type="match status" value="1"/>
</dbReference>
<dbReference type="CDD" id="cd07377">
    <property type="entry name" value="WHTH_GntR"/>
    <property type="match status" value="1"/>
</dbReference>
<dbReference type="GO" id="GO:0003677">
    <property type="term" value="F:DNA binding"/>
    <property type="evidence" value="ECO:0007669"/>
    <property type="project" value="UniProtKB-KW"/>
</dbReference>
<sequence>MQDEKAKKSEYINAGMSTKEMMVYTKVKEAILNNEFEPGTVLVERKLSEKYNVSRSPVRYALRQLAKEGLLADEPGKGIIVPTYTLEDILEVYDLLEVLQVYAIQVSLKNYDMIADATLGQIMEQIKKEMEAGELVKRMEWDVKFHEYMIHYVSNKRLDMIFELLVNQKRRFDITSFQDKEHGQLSTAQHEKIYQAILSRDTQACVEAIKAHSQYIKQYYINKLVTGRYNL</sequence>
<evidence type="ECO:0000259" key="4">
    <source>
        <dbReference type="PROSITE" id="PS50949"/>
    </source>
</evidence>
<dbReference type="InterPro" id="IPR036388">
    <property type="entry name" value="WH-like_DNA-bd_sf"/>
</dbReference>
<evidence type="ECO:0000256" key="1">
    <source>
        <dbReference type="ARBA" id="ARBA00023015"/>
    </source>
</evidence>
<evidence type="ECO:0000256" key="2">
    <source>
        <dbReference type="ARBA" id="ARBA00023125"/>
    </source>
</evidence>
<dbReference type="SMART" id="SM00895">
    <property type="entry name" value="FCD"/>
    <property type="match status" value="1"/>
</dbReference>
<dbReference type="GO" id="GO:0003700">
    <property type="term" value="F:DNA-binding transcription factor activity"/>
    <property type="evidence" value="ECO:0007669"/>
    <property type="project" value="InterPro"/>
</dbReference>
<dbReference type="AlphaFoldDB" id="A0A9D2D0Q9"/>
<dbReference type="PANTHER" id="PTHR43537">
    <property type="entry name" value="TRANSCRIPTIONAL REGULATOR, GNTR FAMILY"/>
    <property type="match status" value="1"/>
</dbReference>
<comment type="caution">
    <text evidence="5">The sequence shown here is derived from an EMBL/GenBank/DDBJ whole genome shotgun (WGS) entry which is preliminary data.</text>
</comment>